<dbReference type="STRING" id="485915.Dret_1867"/>
<dbReference type="InterPro" id="IPR005170">
    <property type="entry name" value="Transptr-assoc_dom"/>
</dbReference>
<organism evidence="8 9">
    <name type="scientific">Desulfohalobium retbaense (strain ATCC 49708 / DSM 5692 / JCM 16813 / HR100)</name>
    <dbReference type="NCBI Taxonomy" id="485915"/>
    <lineage>
        <taxon>Bacteria</taxon>
        <taxon>Pseudomonadati</taxon>
        <taxon>Thermodesulfobacteriota</taxon>
        <taxon>Desulfovibrionia</taxon>
        <taxon>Desulfovibrionales</taxon>
        <taxon>Desulfohalobiaceae</taxon>
        <taxon>Desulfohalobium</taxon>
    </lineage>
</organism>
<dbReference type="GO" id="GO:0050660">
    <property type="term" value="F:flavin adenine dinucleotide binding"/>
    <property type="evidence" value="ECO:0007669"/>
    <property type="project" value="InterPro"/>
</dbReference>
<dbReference type="PANTHER" id="PTHR22777:SF32">
    <property type="entry name" value="UPF0053 INNER MEMBRANE PROTEIN YFJD"/>
    <property type="match status" value="1"/>
</dbReference>
<keyword evidence="9" id="KW-1185">Reference proteome</keyword>
<accession>C8X404</accession>
<dbReference type="FunFam" id="3.10.580.10:FF:000002">
    <property type="entry name" value="Magnesium/cobalt efflux protein CorC"/>
    <property type="match status" value="1"/>
</dbReference>
<dbReference type="SMART" id="SM01091">
    <property type="entry name" value="CorC_HlyC"/>
    <property type="match status" value="1"/>
</dbReference>
<evidence type="ECO:0000256" key="3">
    <source>
        <dbReference type="ARBA" id="ARBA00022475"/>
    </source>
</evidence>
<dbReference type="InterPro" id="IPR000644">
    <property type="entry name" value="CBS_dom"/>
</dbReference>
<reference evidence="9" key="1">
    <citation type="submission" date="2009-09" db="EMBL/GenBank/DDBJ databases">
        <title>The complete chromosome of Desulfohalobium retbaense DSM 5692.</title>
        <authorList>
            <consortium name="US DOE Joint Genome Institute (JGI-PGF)"/>
            <person name="Lucas S."/>
            <person name="Copeland A."/>
            <person name="Lapidus A."/>
            <person name="Glavina del Rio T."/>
            <person name="Dalin E."/>
            <person name="Tice H."/>
            <person name="Bruce D."/>
            <person name="Goodwin L."/>
            <person name="Pitluck S."/>
            <person name="Kyrpides N."/>
            <person name="Mavromatis K."/>
            <person name="Ivanova N."/>
            <person name="Mikhailova N."/>
            <person name="Munk A.C."/>
            <person name="Brettin T."/>
            <person name="Detter J.C."/>
            <person name="Han C."/>
            <person name="Tapia R."/>
            <person name="Larimer F."/>
            <person name="Land M."/>
            <person name="Hauser L."/>
            <person name="Markowitz V."/>
            <person name="Cheng J.-F."/>
            <person name="Hugenholtz P."/>
            <person name="Woyke T."/>
            <person name="Wu D."/>
            <person name="Spring S."/>
            <person name="Klenk H.-P."/>
            <person name="Eisen J.A."/>
        </authorList>
    </citation>
    <scope>NUCLEOTIDE SEQUENCE [LARGE SCALE GENOMIC DNA]</scope>
    <source>
        <strain evidence="9">DSM 5692</strain>
    </source>
</reference>
<keyword evidence="3" id="KW-1003">Cell membrane</keyword>
<dbReference type="PROSITE" id="PS51371">
    <property type="entry name" value="CBS"/>
    <property type="match status" value="2"/>
</dbReference>
<reference evidence="8 9" key="2">
    <citation type="journal article" date="2010" name="Stand. Genomic Sci.">
        <title>Complete genome sequence of Desulfohalobium retbaense type strain (HR(100)).</title>
        <authorList>
            <person name="Spring S."/>
            <person name="Nolan M."/>
            <person name="Lapidus A."/>
            <person name="Glavina Del Rio T."/>
            <person name="Copeland A."/>
            <person name="Tice H."/>
            <person name="Cheng J.F."/>
            <person name="Lucas S."/>
            <person name="Land M."/>
            <person name="Chen F."/>
            <person name="Bruce D."/>
            <person name="Goodwin L."/>
            <person name="Pitluck S."/>
            <person name="Ivanova N."/>
            <person name="Mavromatis K."/>
            <person name="Mikhailova N."/>
            <person name="Pati A."/>
            <person name="Chen A."/>
            <person name="Palaniappan K."/>
            <person name="Hauser L."/>
            <person name="Chang Y.J."/>
            <person name="Jeffries C.D."/>
            <person name="Munk C."/>
            <person name="Kiss H."/>
            <person name="Chain P."/>
            <person name="Han C."/>
            <person name="Brettin T."/>
            <person name="Detter J.C."/>
            <person name="Schuler E."/>
            <person name="Goker M."/>
            <person name="Rohde M."/>
            <person name="Bristow J."/>
            <person name="Eisen J.A."/>
            <person name="Markowitz V."/>
            <person name="Hugenholtz P."/>
            <person name="Kyrpides N.C."/>
            <person name="Klenk H.P."/>
        </authorList>
    </citation>
    <scope>NUCLEOTIDE SEQUENCE [LARGE SCALE GENOMIC DNA]</scope>
    <source>
        <strain evidence="8 9">DSM 5692</strain>
    </source>
</reference>
<dbReference type="CDD" id="cd04590">
    <property type="entry name" value="CBS_pair_CorC_HlyC_assoc"/>
    <property type="match status" value="1"/>
</dbReference>
<keyword evidence="4" id="KW-0677">Repeat</keyword>
<dbReference type="eggNOG" id="COG1253">
    <property type="taxonomic scope" value="Bacteria"/>
</dbReference>
<dbReference type="GO" id="GO:0005886">
    <property type="term" value="C:plasma membrane"/>
    <property type="evidence" value="ECO:0007669"/>
    <property type="project" value="UniProtKB-SubCell"/>
</dbReference>
<dbReference type="InterPro" id="IPR036318">
    <property type="entry name" value="FAD-bd_PCMH-like_sf"/>
</dbReference>
<dbReference type="Pfam" id="PF03471">
    <property type="entry name" value="CorC_HlyC"/>
    <property type="match status" value="1"/>
</dbReference>
<dbReference type="RefSeq" id="WP_015752294.1">
    <property type="nucleotide sequence ID" value="NC_013223.1"/>
</dbReference>
<dbReference type="SUPFAM" id="SSF56176">
    <property type="entry name" value="FAD-binding/transporter-associated domain-like"/>
    <property type="match status" value="1"/>
</dbReference>
<dbReference type="AlphaFoldDB" id="C8X404"/>
<keyword evidence="5 6" id="KW-0129">CBS domain</keyword>
<dbReference type="Gene3D" id="3.10.580.10">
    <property type="entry name" value="CBS-domain"/>
    <property type="match status" value="1"/>
</dbReference>
<dbReference type="SUPFAM" id="SSF54631">
    <property type="entry name" value="CBS-domain pair"/>
    <property type="match status" value="1"/>
</dbReference>
<proteinExistence type="inferred from homology"/>
<dbReference type="KEGG" id="drt:Dret_1867"/>
<sequence length="285" mass="32165">MDESPEGKLWTLVRKFFSGKTENPIEDVILEARTDGELEAFEASMLINVLRMGRKQVREIMIPRTDIQCVEQNASIQDVAELIIEHGHSRIPVYRENKDHIIGVVHAKDLLPYLLNHCETPPDPLSAIMRPPFFIPETKNVKNMIAEFQAQKVHMAIALDEYGGTSGLVTFEDVLEEIVGEIEDEYDLPRPEDIQVMEDGRHLVAGRTSLNDLEEETGVSLTSDQVETIGGFVTELAGRVPMTGEEFDYLGHNFRIEEADSKQVYAVSILPRVETFEIENGAEEQ</sequence>
<name>C8X404_DESRD</name>
<dbReference type="OrthoDB" id="9798188at2"/>
<evidence type="ECO:0000313" key="9">
    <source>
        <dbReference type="Proteomes" id="UP000001052"/>
    </source>
</evidence>
<comment type="subcellular location">
    <subcellularLocation>
        <location evidence="1">Cell membrane</location>
        <topology evidence="1">Multi-pass membrane protein</topology>
    </subcellularLocation>
</comment>
<feature type="domain" description="CBS" evidence="7">
    <location>
        <begin position="128"/>
        <end position="185"/>
    </location>
</feature>
<dbReference type="HOGENOM" id="CLU_015237_3_0_7"/>
<dbReference type="EMBL" id="CP001734">
    <property type="protein sequence ID" value="ACV69151.1"/>
    <property type="molecule type" value="Genomic_DNA"/>
</dbReference>
<dbReference type="InterPro" id="IPR016169">
    <property type="entry name" value="FAD-bd_PCMH_sub2"/>
</dbReference>
<evidence type="ECO:0000313" key="8">
    <source>
        <dbReference type="EMBL" id="ACV69151.1"/>
    </source>
</evidence>
<evidence type="ECO:0000256" key="4">
    <source>
        <dbReference type="ARBA" id="ARBA00022737"/>
    </source>
</evidence>
<evidence type="ECO:0000256" key="6">
    <source>
        <dbReference type="PROSITE-ProRule" id="PRU00703"/>
    </source>
</evidence>
<gene>
    <name evidence="8" type="ordered locus">Dret_1867</name>
</gene>
<dbReference type="InterPro" id="IPR046342">
    <property type="entry name" value="CBS_dom_sf"/>
</dbReference>
<keyword evidence="3" id="KW-0472">Membrane</keyword>
<dbReference type="InterPro" id="IPR044751">
    <property type="entry name" value="Ion_transp-like_CBS"/>
</dbReference>
<comment type="similarity">
    <text evidence="2">Belongs to the UPF0053 family.</text>
</comment>
<feature type="domain" description="CBS" evidence="7">
    <location>
        <begin position="61"/>
        <end position="120"/>
    </location>
</feature>
<dbReference type="Gene3D" id="3.30.465.10">
    <property type="match status" value="1"/>
</dbReference>
<evidence type="ECO:0000256" key="2">
    <source>
        <dbReference type="ARBA" id="ARBA00006337"/>
    </source>
</evidence>
<evidence type="ECO:0000256" key="1">
    <source>
        <dbReference type="ARBA" id="ARBA00004651"/>
    </source>
</evidence>
<dbReference type="Proteomes" id="UP000001052">
    <property type="component" value="Chromosome"/>
</dbReference>
<dbReference type="PANTHER" id="PTHR22777">
    <property type="entry name" value="HEMOLYSIN-RELATED"/>
    <property type="match status" value="1"/>
</dbReference>
<dbReference type="Pfam" id="PF00571">
    <property type="entry name" value="CBS"/>
    <property type="match status" value="2"/>
</dbReference>
<dbReference type="SMART" id="SM00116">
    <property type="entry name" value="CBS"/>
    <property type="match status" value="1"/>
</dbReference>
<evidence type="ECO:0000259" key="7">
    <source>
        <dbReference type="PROSITE" id="PS51371"/>
    </source>
</evidence>
<evidence type="ECO:0000256" key="5">
    <source>
        <dbReference type="ARBA" id="ARBA00023122"/>
    </source>
</evidence>
<protein>
    <submittedName>
        <fullName evidence="8">CBS domain containing protein</fullName>
    </submittedName>
</protein>